<sequence>MGRWGNGFGARCIEGGGVVESLRGLRPLDPKRHCPWTQQEALRWAPGPQYLQSSASHNHDASRTTQSFMLVCPSGQTLCLSAPHFKKSGDATA</sequence>
<evidence type="ECO:0000313" key="2">
    <source>
        <dbReference type="Proteomes" id="UP001152320"/>
    </source>
</evidence>
<dbReference type="AlphaFoldDB" id="A0A9Q0YJC0"/>
<protein>
    <submittedName>
        <fullName evidence="1">Uncharacterized protein</fullName>
    </submittedName>
</protein>
<comment type="caution">
    <text evidence="1">The sequence shown here is derived from an EMBL/GenBank/DDBJ whole genome shotgun (WGS) entry which is preliminary data.</text>
</comment>
<reference evidence="1" key="1">
    <citation type="submission" date="2021-10" db="EMBL/GenBank/DDBJ databases">
        <title>Tropical sea cucumber genome reveals ecological adaptation and Cuvierian tubules defense mechanism.</title>
        <authorList>
            <person name="Chen T."/>
        </authorList>
    </citation>
    <scope>NUCLEOTIDE SEQUENCE</scope>
    <source>
        <strain evidence="1">Nanhai2018</strain>
        <tissue evidence="1">Muscle</tissue>
    </source>
</reference>
<dbReference type="Proteomes" id="UP001152320">
    <property type="component" value="Chromosome 21"/>
</dbReference>
<keyword evidence="2" id="KW-1185">Reference proteome</keyword>
<organism evidence="1 2">
    <name type="scientific">Holothuria leucospilota</name>
    <name type="common">Black long sea cucumber</name>
    <name type="synonym">Mertensiothuria leucospilota</name>
    <dbReference type="NCBI Taxonomy" id="206669"/>
    <lineage>
        <taxon>Eukaryota</taxon>
        <taxon>Metazoa</taxon>
        <taxon>Echinodermata</taxon>
        <taxon>Eleutherozoa</taxon>
        <taxon>Echinozoa</taxon>
        <taxon>Holothuroidea</taxon>
        <taxon>Aspidochirotacea</taxon>
        <taxon>Aspidochirotida</taxon>
        <taxon>Holothuriidae</taxon>
        <taxon>Holothuria</taxon>
    </lineage>
</organism>
<name>A0A9Q0YJC0_HOLLE</name>
<accession>A0A9Q0YJC0</accession>
<gene>
    <name evidence="1" type="ORF">HOLleu_38831</name>
</gene>
<evidence type="ECO:0000313" key="1">
    <source>
        <dbReference type="EMBL" id="KAJ8021584.1"/>
    </source>
</evidence>
<dbReference type="EMBL" id="JAIZAY010000021">
    <property type="protein sequence ID" value="KAJ8021584.1"/>
    <property type="molecule type" value="Genomic_DNA"/>
</dbReference>
<proteinExistence type="predicted"/>